<gene>
    <name evidence="2" type="ORF">EDS130_LOCUS16735</name>
    <name evidence="1" type="ORF">XAT740_LOCUS1828</name>
</gene>
<organism evidence="1 3">
    <name type="scientific">Adineta ricciae</name>
    <name type="common">Rotifer</name>
    <dbReference type="NCBI Taxonomy" id="249248"/>
    <lineage>
        <taxon>Eukaryota</taxon>
        <taxon>Metazoa</taxon>
        <taxon>Spiralia</taxon>
        <taxon>Gnathifera</taxon>
        <taxon>Rotifera</taxon>
        <taxon>Eurotatoria</taxon>
        <taxon>Bdelloidea</taxon>
        <taxon>Adinetida</taxon>
        <taxon>Adinetidae</taxon>
        <taxon>Adineta</taxon>
    </lineage>
</organism>
<protein>
    <submittedName>
        <fullName evidence="1">Uncharacterized protein</fullName>
    </submittedName>
</protein>
<name>A0A813R7X5_ADIRI</name>
<evidence type="ECO:0000313" key="3">
    <source>
        <dbReference type="Proteomes" id="UP000663828"/>
    </source>
</evidence>
<dbReference type="OrthoDB" id="10550652at2759"/>
<evidence type="ECO:0000313" key="2">
    <source>
        <dbReference type="EMBL" id="CAF1037322.1"/>
    </source>
</evidence>
<reference evidence="1" key="1">
    <citation type="submission" date="2021-02" db="EMBL/GenBank/DDBJ databases">
        <authorList>
            <person name="Nowell W R."/>
        </authorList>
    </citation>
    <scope>NUCLEOTIDE SEQUENCE</scope>
</reference>
<accession>A0A813R7X5</accession>
<dbReference type="Proteomes" id="UP000663852">
    <property type="component" value="Unassembled WGS sequence"/>
</dbReference>
<dbReference type="Proteomes" id="UP000663828">
    <property type="component" value="Unassembled WGS sequence"/>
</dbReference>
<evidence type="ECO:0000313" key="1">
    <source>
        <dbReference type="EMBL" id="CAF0778322.1"/>
    </source>
</evidence>
<dbReference type="EMBL" id="CAJNOJ010000073">
    <property type="protein sequence ID" value="CAF1037322.1"/>
    <property type="molecule type" value="Genomic_DNA"/>
</dbReference>
<dbReference type="AlphaFoldDB" id="A0A813R7X5"/>
<dbReference type="EMBL" id="CAJNOR010000059">
    <property type="protein sequence ID" value="CAF0778322.1"/>
    <property type="molecule type" value="Genomic_DNA"/>
</dbReference>
<comment type="caution">
    <text evidence="1">The sequence shown here is derived from an EMBL/GenBank/DDBJ whole genome shotgun (WGS) entry which is preliminary data.</text>
</comment>
<keyword evidence="3" id="KW-1185">Reference proteome</keyword>
<sequence length="251" mass="28579">MEDLSSASYGIRLKKLDDLTPINTTTVSVFVNGDRKTIKVTRPSKIAAINTINQNETATHFGLVIENDWTITDTSNNISHYSILFAHSLRDHETKLSYIKLDFMKSIDDVTQKIRSAMEGEIILSSFQINASSMFKVIDIASDTIGKSFLWAPWRRNLVRDHIDNVDHVDCKTFLQSAEKHLNFRIPFKFWEDVAAAIKEVARTHPNVQRFFGTIERLESMNAKQVLDLCETHATTISDSLTLKTDANLRM</sequence>
<proteinExistence type="predicted"/>